<dbReference type="InterPro" id="IPR029058">
    <property type="entry name" value="AB_hydrolase_fold"/>
</dbReference>
<dbReference type="Pfam" id="PF02897">
    <property type="entry name" value="Peptidase_S9_N"/>
    <property type="match status" value="2"/>
</dbReference>
<dbReference type="PRINTS" id="PR00862">
    <property type="entry name" value="PROLIGOPTASE"/>
</dbReference>
<evidence type="ECO:0000256" key="3">
    <source>
        <dbReference type="ARBA" id="ARBA00016310"/>
    </source>
</evidence>
<dbReference type="FunFam" id="3.40.50.1820:FF:000005">
    <property type="entry name" value="Prolyl endopeptidase"/>
    <property type="match status" value="1"/>
</dbReference>
<evidence type="ECO:0000313" key="10">
    <source>
        <dbReference type="EMBL" id="KAK4324931.1"/>
    </source>
</evidence>
<dbReference type="Pfam" id="PF00326">
    <property type="entry name" value="Peptidase_S9"/>
    <property type="match status" value="1"/>
</dbReference>
<dbReference type="InterPro" id="IPR002471">
    <property type="entry name" value="Pept_S9_AS"/>
</dbReference>
<dbReference type="EC" id="3.4.21.-" evidence="7"/>
<dbReference type="InterPro" id="IPR001375">
    <property type="entry name" value="Peptidase_S9_cat"/>
</dbReference>
<feature type="domain" description="Peptidase S9A N-terminal" evidence="9">
    <location>
        <begin position="338"/>
        <end position="520"/>
    </location>
</feature>
<dbReference type="SUPFAM" id="SSF50993">
    <property type="entry name" value="Peptidase/esterase 'gauge' domain"/>
    <property type="match status" value="1"/>
</dbReference>
<protein>
    <recommendedName>
        <fullName evidence="3 7">Prolyl endopeptidase</fullName>
        <ecNumber evidence="7">3.4.21.-</ecNumber>
    </recommendedName>
</protein>
<dbReference type="PROSITE" id="PS00708">
    <property type="entry name" value="PRO_ENDOPEP_SER"/>
    <property type="match status" value="1"/>
</dbReference>
<feature type="domain" description="Peptidase S9 prolyl oligopeptidase catalytic" evidence="8">
    <location>
        <begin position="599"/>
        <end position="810"/>
    </location>
</feature>
<reference evidence="10" key="1">
    <citation type="submission" date="2023-11" db="EMBL/GenBank/DDBJ databases">
        <title>Genome assemblies of two species of porcelain crab, Petrolisthes cinctipes and Petrolisthes manimaculis (Anomura: Porcellanidae).</title>
        <authorList>
            <person name="Angst P."/>
        </authorList>
    </citation>
    <scope>NUCLEOTIDE SEQUENCE</scope>
    <source>
        <strain evidence="10">PB745_02</strain>
        <tissue evidence="10">Gill</tissue>
    </source>
</reference>
<evidence type="ECO:0000313" key="11">
    <source>
        <dbReference type="Proteomes" id="UP001292094"/>
    </source>
</evidence>
<comment type="catalytic activity">
    <reaction evidence="1">
        <text>Hydrolysis of Pro-|-Xaa &gt;&gt; Ala-|-Xaa in oligopeptides.</text>
        <dbReference type="EC" id="3.4.21.26"/>
    </reaction>
</comment>
<dbReference type="AlphaFoldDB" id="A0AAE1QE20"/>
<keyword evidence="5 7" id="KW-0378">Hydrolase</keyword>
<dbReference type="GO" id="GO:0070012">
    <property type="term" value="F:oligopeptidase activity"/>
    <property type="evidence" value="ECO:0007669"/>
    <property type="project" value="TreeGrafter"/>
</dbReference>
<evidence type="ECO:0000256" key="1">
    <source>
        <dbReference type="ARBA" id="ARBA00001070"/>
    </source>
</evidence>
<dbReference type="FunFam" id="3.40.50.1820:FF:000275">
    <property type="entry name" value="Prolyl endopeptidase"/>
    <property type="match status" value="1"/>
</dbReference>
<name>A0AAE1QE20_9EUCA</name>
<accession>A0AAE1QE20</accession>
<dbReference type="InterPro" id="IPR023302">
    <property type="entry name" value="Pept_S9A_N"/>
</dbReference>
<dbReference type="InterPro" id="IPR051167">
    <property type="entry name" value="Prolyl_oligopep/macrocyclase"/>
</dbReference>
<dbReference type="PANTHER" id="PTHR42881:SF2">
    <property type="entry name" value="PROLYL ENDOPEPTIDASE"/>
    <property type="match status" value="1"/>
</dbReference>
<dbReference type="PANTHER" id="PTHR42881">
    <property type="entry name" value="PROLYL ENDOPEPTIDASE"/>
    <property type="match status" value="1"/>
</dbReference>
<dbReference type="SUPFAM" id="SSF53474">
    <property type="entry name" value="alpha/beta-Hydrolases"/>
    <property type="match status" value="1"/>
</dbReference>
<dbReference type="GO" id="GO:0006508">
    <property type="term" value="P:proteolysis"/>
    <property type="evidence" value="ECO:0007669"/>
    <property type="project" value="UniProtKB-KW"/>
</dbReference>
<dbReference type="Gene3D" id="2.130.10.120">
    <property type="entry name" value="Prolyl oligopeptidase, N-terminal domain"/>
    <property type="match status" value="2"/>
</dbReference>
<organism evidence="10 11">
    <name type="scientific">Petrolisthes manimaculis</name>
    <dbReference type="NCBI Taxonomy" id="1843537"/>
    <lineage>
        <taxon>Eukaryota</taxon>
        <taxon>Metazoa</taxon>
        <taxon>Ecdysozoa</taxon>
        <taxon>Arthropoda</taxon>
        <taxon>Crustacea</taxon>
        <taxon>Multicrustacea</taxon>
        <taxon>Malacostraca</taxon>
        <taxon>Eumalacostraca</taxon>
        <taxon>Eucarida</taxon>
        <taxon>Decapoda</taxon>
        <taxon>Pleocyemata</taxon>
        <taxon>Anomura</taxon>
        <taxon>Galatheoidea</taxon>
        <taxon>Porcellanidae</taxon>
        <taxon>Petrolisthes</taxon>
    </lineage>
</organism>
<dbReference type="EMBL" id="JAWZYT010000313">
    <property type="protein sequence ID" value="KAK4324931.1"/>
    <property type="molecule type" value="Genomic_DNA"/>
</dbReference>
<sequence>MLISGCLWRQVVRISRRTAVITSRKGESGYLRSEWCGANKGYHTSSVRMEYPKIRRDDTAEELHGIKVADPYRWLEDPDSEETKKFVEAQNAVTTPYLEKCTVREAIKAKLTRLWDYPKYSCPFRRGSRYFFFMNTGLQNQSVMYVQDSLEGEPRVFLDPNILSEDGTVAISGSAFSEDGQIFAYGLSSSGSDWITVHFKKVSTGEDYPEVLKKVKFSSLSWTHDHKGIFYGRYIDHEGRSDGTETISNENQKLFYHRVGTPQKEDVLVVEFPEHPKWLIGAEVTDCGTHLIVTTEQDCRDNLVYHAKLPTTIDAKIPLTCIINVFEADYEVSPASKCSCRVTDCGGYLLVFPREGCRDNLVFWATLVPGSAPARLNLTCIIHKFETDYEYITNDGSVCVFRTNKGAPNYRLVKIDLADPAPEKWKTLVPEHPKDVLDWAACVHQDKLVICYISDVKSVLQLHSLATGKHLTTLPLDIGTISGYSGKRHHSEMFYQFTSFLTPGTIFHLDLTQQPLKPKVFREIKIEGFDPTQFQMRQVFYSGKDGTRIPMFLVHGKDLPQPTLNTQDAPNTPTLLYGYGGFNISIQPYFSISRVIFLQIFKGLVAIPNIRGGGEYGESWHNSGRLFNKQNVFNDFQSAAEYLIRERYTQPSRIIIQGGSNGGLLVGACMNQRPDLFGAVIAQVGVMDMLRFHKFTIGYAWCSDYGNPDERENFHNVHKYSPLHNIKVPSDKVQYPATLLLTADHDDRVVPLHSFKFISELHYRLSSHAAQTNPLLIRIETKAGHGGGKPTSKIIEEHTDIYSFVMQALGLEAHNLDNSIPNNKL</sequence>
<keyword evidence="11" id="KW-1185">Reference proteome</keyword>
<gene>
    <name evidence="10" type="ORF">Pmani_004466</name>
</gene>
<proteinExistence type="inferred from homology"/>
<evidence type="ECO:0000256" key="4">
    <source>
        <dbReference type="ARBA" id="ARBA00022670"/>
    </source>
</evidence>
<dbReference type="Proteomes" id="UP001292094">
    <property type="component" value="Unassembled WGS sequence"/>
</dbReference>
<comment type="caution">
    <text evidence="10">The sequence shown here is derived from an EMBL/GenBank/DDBJ whole genome shotgun (WGS) entry which is preliminary data.</text>
</comment>
<evidence type="ECO:0000256" key="2">
    <source>
        <dbReference type="ARBA" id="ARBA00005228"/>
    </source>
</evidence>
<feature type="domain" description="Peptidase S9A N-terminal" evidence="9">
    <location>
        <begin position="52"/>
        <end position="333"/>
    </location>
</feature>
<dbReference type="InterPro" id="IPR002470">
    <property type="entry name" value="Peptidase_S9A"/>
</dbReference>
<comment type="similarity">
    <text evidence="2 7">Belongs to the peptidase S9A family.</text>
</comment>
<keyword evidence="4 7" id="KW-0645">Protease</keyword>
<evidence type="ECO:0000256" key="5">
    <source>
        <dbReference type="ARBA" id="ARBA00022801"/>
    </source>
</evidence>
<evidence type="ECO:0000259" key="9">
    <source>
        <dbReference type="Pfam" id="PF02897"/>
    </source>
</evidence>
<evidence type="ECO:0000256" key="7">
    <source>
        <dbReference type="RuleBase" id="RU368024"/>
    </source>
</evidence>
<keyword evidence="6 7" id="KW-0720">Serine protease</keyword>
<evidence type="ECO:0000256" key="6">
    <source>
        <dbReference type="ARBA" id="ARBA00022825"/>
    </source>
</evidence>
<dbReference type="Gene3D" id="3.40.50.1820">
    <property type="entry name" value="alpha/beta hydrolase"/>
    <property type="match status" value="1"/>
</dbReference>
<evidence type="ECO:0000259" key="8">
    <source>
        <dbReference type="Pfam" id="PF00326"/>
    </source>
</evidence>
<dbReference type="GO" id="GO:0004252">
    <property type="term" value="F:serine-type endopeptidase activity"/>
    <property type="evidence" value="ECO:0007669"/>
    <property type="project" value="UniProtKB-UniRule"/>
</dbReference>
<dbReference type="GO" id="GO:0005829">
    <property type="term" value="C:cytosol"/>
    <property type="evidence" value="ECO:0007669"/>
    <property type="project" value="TreeGrafter"/>
</dbReference>